<feature type="compositionally biased region" description="Polar residues" evidence="2">
    <location>
        <begin position="175"/>
        <end position="184"/>
    </location>
</feature>
<feature type="domain" description="Retrotransposon gag" evidence="3">
    <location>
        <begin position="305"/>
        <end position="388"/>
    </location>
</feature>
<dbReference type="PANTHER" id="PTHR33223:SF8">
    <property type="entry name" value="OS04G0172440 PROTEIN"/>
    <property type="match status" value="1"/>
</dbReference>
<feature type="compositionally biased region" description="Basic and acidic residues" evidence="2">
    <location>
        <begin position="439"/>
        <end position="471"/>
    </location>
</feature>
<comment type="caution">
    <text evidence="4">The sequence shown here is derived from an EMBL/GenBank/DDBJ whole genome shotgun (WGS) entry which is preliminary data.</text>
</comment>
<feature type="compositionally biased region" description="Basic and acidic residues" evidence="2">
    <location>
        <begin position="1"/>
        <end position="10"/>
    </location>
</feature>
<organism evidence="4 5">
    <name type="scientific">Ficus carica</name>
    <name type="common">Common fig</name>
    <dbReference type="NCBI Taxonomy" id="3494"/>
    <lineage>
        <taxon>Eukaryota</taxon>
        <taxon>Viridiplantae</taxon>
        <taxon>Streptophyta</taxon>
        <taxon>Embryophyta</taxon>
        <taxon>Tracheophyta</taxon>
        <taxon>Spermatophyta</taxon>
        <taxon>Magnoliopsida</taxon>
        <taxon>eudicotyledons</taxon>
        <taxon>Gunneridae</taxon>
        <taxon>Pentapetalae</taxon>
        <taxon>rosids</taxon>
        <taxon>fabids</taxon>
        <taxon>Rosales</taxon>
        <taxon>Moraceae</taxon>
        <taxon>Ficeae</taxon>
        <taxon>Ficus</taxon>
    </lineage>
</organism>
<dbReference type="Pfam" id="PF03732">
    <property type="entry name" value="Retrotrans_gag"/>
    <property type="match status" value="1"/>
</dbReference>
<proteinExistence type="predicted"/>
<keyword evidence="1" id="KW-0175">Coiled coil</keyword>
<feature type="compositionally biased region" description="Low complexity" evidence="2">
    <location>
        <begin position="187"/>
        <end position="198"/>
    </location>
</feature>
<dbReference type="InterPro" id="IPR005162">
    <property type="entry name" value="Retrotrans_gag_dom"/>
</dbReference>
<keyword evidence="5" id="KW-1185">Reference proteome</keyword>
<feature type="region of interest" description="Disordered" evidence="2">
    <location>
        <begin position="672"/>
        <end position="695"/>
    </location>
</feature>
<feature type="region of interest" description="Disordered" evidence="2">
    <location>
        <begin position="90"/>
        <end position="202"/>
    </location>
</feature>
<accession>A0AA88CX25</accession>
<gene>
    <name evidence="4" type="ORF">TIFTF001_044840</name>
</gene>
<dbReference type="PANTHER" id="PTHR33223">
    <property type="entry name" value="CCHC-TYPE DOMAIN-CONTAINING PROTEIN"/>
    <property type="match status" value="1"/>
</dbReference>
<evidence type="ECO:0000256" key="1">
    <source>
        <dbReference type="SAM" id="Coils"/>
    </source>
</evidence>
<protein>
    <recommendedName>
        <fullName evidence="3">Retrotransposon gag domain-containing protein</fullName>
    </recommendedName>
</protein>
<evidence type="ECO:0000313" key="4">
    <source>
        <dbReference type="EMBL" id="GMN33821.1"/>
    </source>
</evidence>
<feature type="region of interest" description="Disordered" evidence="2">
    <location>
        <begin position="439"/>
        <end position="486"/>
    </location>
</feature>
<name>A0AA88CX25_FICCA</name>
<feature type="region of interest" description="Disordered" evidence="2">
    <location>
        <begin position="1"/>
        <end position="27"/>
    </location>
</feature>
<evidence type="ECO:0000259" key="3">
    <source>
        <dbReference type="Pfam" id="PF03732"/>
    </source>
</evidence>
<feature type="compositionally biased region" description="Polar residues" evidence="2">
    <location>
        <begin position="672"/>
        <end position="687"/>
    </location>
</feature>
<evidence type="ECO:0000313" key="5">
    <source>
        <dbReference type="Proteomes" id="UP001187192"/>
    </source>
</evidence>
<evidence type="ECO:0000256" key="2">
    <source>
        <dbReference type="SAM" id="MobiDB-lite"/>
    </source>
</evidence>
<sequence length="695" mass="79107">MAAEREHQDELPQGSPIDHQEASTSEAISQITNLTRLVEELTKKHNDQQSHMENITAENQILKSQLMALNSQAAYSYYYNPYIGYSSGASAGGWRPPASYEQRGANDGTWRPATSYNPQHASAGGWQHTTPYHQQRSRAPYSPINPMQPLFASEDTPGVDERQAQPRQAAPGPSSRRQTTPIRRSTSELSQSSEDLLQPGTNVEEMMRSIMSEEMRTLEAQMQQRFTSQIHKATTSTPGIDDLARGVRETPLTKRITNTITPKFSNISFPRFDGMSDPHDHLLQYKHVVQSTNIPTHMLDDMMCKLFAQSLKGAALRWFCNLPAESIDSFDELSLEFMRSYSVHIQSGKTTKDLWGVIQGPHESLRAYIKRFSKATSGLDDGTAREALKKGLRHRSLFKNEICARYPPTIQDALHRAKGFIELEEENERVERDLARTREELSKARDEREKNFRRERPRQQRPTEKRVERSTRRDRKRPFSPPKYALGISPSELIAHLKRQDFVTWPKKLPENPARDTSKYCEFHKDHGHNTVDCRALRAEVAELLKKGHLREFLTEKGRETYGLSGEHKERRVVQHIEDTPSPPPVRKTIGVILGGSIYSGETQLERKAESNDQAQPDVEQLDEIPLDPANPDQTIQLGILTHKRMPWLHLVQPQSHTYVEASHSGLLKSLASRSNQRSSQEKSSQIGERPLSLI</sequence>
<feature type="coiled-coil region" evidence="1">
    <location>
        <begin position="38"/>
        <end position="72"/>
    </location>
</feature>
<dbReference type="Proteomes" id="UP001187192">
    <property type="component" value="Unassembled WGS sequence"/>
</dbReference>
<dbReference type="AlphaFoldDB" id="A0AA88CX25"/>
<dbReference type="EMBL" id="BTGU01003546">
    <property type="protein sequence ID" value="GMN33821.1"/>
    <property type="molecule type" value="Genomic_DNA"/>
</dbReference>
<reference evidence="4" key="1">
    <citation type="submission" date="2023-07" db="EMBL/GenBank/DDBJ databases">
        <title>draft genome sequence of fig (Ficus carica).</title>
        <authorList>
            <person name="Takahashi T."/>
            <person name="Nishimura K."/>
        </authorList>
    </citation>
    <scope>NUCLEOTIDE SEQUENCE</scope>
</reference>